<dbReference type="InterPro" id="IPR008906">
    <property type="entry name" value="HATC_C_dom"/>
</dbReference>
<dbReference type="Pfam" id="PF14372">
    <property type="entry name" value="hAT-like_RNase-H"/>
    <property type="match status" value="1"/>
</dbReference>
<feature type="domain" description="hAT-like transposase RNase-H fold" evidence="2">
    <location>
        <begin position="1"/>
        <end position="66"/>
    </location>
</feature>
<dbReference type="InterPro" id="IPR025525">
    <property type="entry name" value="hAT-like_transposase_RNase-H"/>
</dbReference>
<reference evidence="3 4" key="1">
    <citation type="journal article" date="2022" name="Nat. Plants">
        <title>Genomes of leafy and leafless Platanthera orchids illuminate the evolution of mycoheterotrophy.</title>
        <authorList>
            <person name="Li M.H."/>
            <person name="Liu K.W."/>
            <person name="Li Z."/>
            <person name="Lu H.C."/>
            <person name="Ye Q.L."/>
            <person name="Zhang D."/>
            <person name="Wang J.Y."/>
            <person name="Li Y.F."/>
            <person name="Zhong Z.M."/>
            <person name="Liu X."/>
            <person name="Yu X."/>
            <person name="Liu D.K."/>
            <person name="Tu X.D."/>
            <person name="Liu B."/>
            <person name="Hao Y."/>
            <person name="Liao X.Y."/>
            <person name="Jiang Y.T."/>
            <person name="Sun W.H."/>
            <person name="Chen J."/>
            <person name="Chen Y.Q."/>
            <person name="Ai Y."/>
            <person name="Zhai J.W."/>
            <person name="Wu S.S."/>
            <person name="Zhou Z."/>
            <person name="Hsiao Y.Y."/>
            <person name="Wu W.L."/>
            <person name="Chen Y.Y."/>
            <person name="Lin Y.F."/>
            <person name="Hsu J.L."/>
            <person name="Li C.Y."/>
            <person name="Wang Z.W."/>
            <person name="Zhao X."/>
            <person name="Zhong W.Y."/>
            <person name="Ma X.K."/>
            <person name="Ma L."/>
            <person name="Huang J."/>
            <person name="Chen G.Z."/>
            <person name="Huang M.Z."/>
            <person name="Huang L."/>
            <person name="Peng D.H."/>
            <person name="Luo Y.B."/>
            <person name="Zou S.Q."/>
            <person name="Chen S.P."/>
            <person name="Lan S."/>
            <person name="Tsai W.C."/>
            <person name="Van de Peer Y."/>
            <person name="Liu Z.J."/>
        </authorList>
    </citation>
    <scope>NUCLEOTIDE SEQUENCE [LARGE SCALE GENOMIC DNA]</scope>
    <source>
        <strain evidence="3">Lor287</strain>
    </source>
</reference>
<dbReference type="SUPFAM" id="SSF53098">
    <property type="entry name" value="Ribonuclease H-like"/>
    <property type="match status" value="1"/>
</dbReference>
<accession>A0AAP0BYL8</accession>
<evidence type="ECO:0000259" key="1">
    <source>
        <dbReference type="Pfam" id="PF05699"/>
    </source>
</evidence>
<dbReference type="GO" id="GO:0046983">
    <property type="term" value="F:protein dimerization activity"/>
    <property type="evidence" value="ECO:0007669"/>
    <property type="project" value="InterPro"/>
</dbReference>
<dbReference type="PANTHER" id="PTHR23272">
    <property type="entry name" value="BED FINGER-RELATED"/>
    <property type="match status" value="1"/>
</dbReference>
<name>A0AAP0BYL8_9ASPA</name>
<proteinExistence type="predicted"/>
<evidence type="ECO:0000313" key="4">
    <source>
        <dbReference type="Proteomes" id="UP001418222"/>
    </source>
</evidence>
<dbReference type="GO" id="GO:0003677">
    <property type="term" value="F:DNA binding"/>
    <property type="evidence" value="ECO:0007669"/>
    <property type="project" value="InterPro"/>
</dbReference>
<gene>
    <name evidence="3" type="ORF">KSP39_PZI003938</name>
</gene>
<evidence type="ECO:0000259" key="2">
    <source>
        <dbReference type="Pfam" id="PF14372"/>
    </source>
</evidence>
<comment type="caution">
    <text evidence="3">The sequence shown here is derived from an EMBL/GenBank/DDBJ whole genome shotgun (WGS) entry which is preliminary data.</text>
</comment>
<organism evidence="3 4">
    <name type="scientific">Platanthera zijinensis</name>
    <dbReference type="NCBI Taxonomy" id="2320716"/>
    <lineage>
        <taxon>Eukaryota</taxon>
        <taxon>Viridiplantae</taxon>
        <taxon>Streptophyta</taxon>
        <taxon>Embryophyta</taxon>
        <taxon>Tracheophyta</taxon>
        <taxon>Spermatophyta</taxon>
        <taxon>Magnoliopsida</taxon>
        <taxon>Liliopsida</taxon>
        <taxon>Asparagales</taxon>
        <taxon>Orchidaceae</taxon>
        <taxon>Orchidoideae</taxon>
        <taxon>Orchideae</taxon>
        <taxon>Orchidinae</taxon>
        <taxon>Platanthera</taxon>
    </lineage>
</organism>
<dbReference type="InterPro" id="IPR012337">
    <property type="entry name" value="RNaseH-like_sf"/>
</dbReference>
<dbReference type="Proteomes" id="UP001418222">
    <property type="component" value="Unassembled WGS sequence"/>
</dbReference>
<dbReference type="AlphaFoldDB" id="A0AAP0BYL8"/>
<evidence type="ECO:0000313" key="3">
    <source>
        <dbReference type="EMBL" id="KAK8952115.1"/>
    </source>
</evidence>
<dbReference type="Pfam" id="PF05699">
    <property type="entry name" value="Dimer_Tnp_hAT"/>
    <property type="match status" value="1"/>
</dbReference>
<evidence type="ECO:0008006" key="5">
    <source>
        <dbReference type="Google" id="ProtNLM"/>
    </source>
</evidence>
<dbReference type="EMBL" id="JBBWWQ010000003">
    <property type="protein sequence ID" value="KAK8952115.1"/>
    <property type="molecule type" value="Genomic_DNA"/>
</dbReference>
<keyword evidence="4" id="KW-1185">Reference proteome</keyword>
<protein>
    <recommendedName>
        <fullName evidence="5">Transposase</fullName>
    </recommendedName>
</protein>
<sequence>MVEKMKITFDKYWGASNLLMSVADILDPRCKMQALELFFPKLYSAQQAGIEINYVKEALHKLYADYVENQMVEVEESGAIEGNSQSTRRAQTQSDWSEYFDYVKSVESIQSQKSELDIYLEENCYMIEKDQTKREKIFDVLEWWRVHALKYKVLSTMASDILAIPVTSVASEATFSAGSRVIDKYRASLKTDTVQVLMCGGDWLKKRFGVKKKIKVKLHNNDFFYVLKFLLFGKSKLYFMYNVLQSEKKAMQVLLPIDGIMRL</sequence>
<dbReference type="PANTHER" id="PTHR23272:SF183">
    <property type="entry name" value="ZINC FINGER BED DOMAIN-CONTAINING PROTEIN RICESLEEPER 1-LIKE"/>
    <property type="match status" value="1"/>
</dbReference>
<feature type="domain" description="HAT C-terminal dimerisation" evidence="1">
    <location>
        <begin position="115"/>
        <end position="204"/>
    </location>
</feature>